<evidence type="ECO:0000256" key="4">
    <source>
        <dbReference type="ARBA" id="ARBA00022481"/>
    </source>
</evidence>
<evidence type="ECO:0000259" key="12">
    <source>
        <dbReference type="Pfam" id="PF12019"/>
    </source>
</evidence>
<dbReference type="STRING" id="1874317.BKP64_11775"/>
<dbReference type="NCBIfam" id="TIGR02532">
    <property type="entry name" value="IV_pilin_GFxxxE"/>
    <property type="match status" value="1"/>
</dbReference>
<dbReference type="GO" id="GO:0015628">
    <property type="term" value="P:protein secretion by the type II secretion system"/>
    <property type="evidence" value="ECO:0007669"/>
    <property type="project" value="InterPro"/>
</dbReference>
<evidence type="ECO:0000256" key="8">
    <source>
        <dbReference type="ARBA" id="ARBA00023136"/>
    </source>
</evidence>
<keyword evidence="8 11" id="KW-0472">Membrane</keyword>
<keyword evidence="5" id="KW-0997">Cell inner membrane</keyword>
<dbReference type="Proteomes" id="UP000177445">
    <property type="component" value="Chromosome"/>
</dbReference>
<gene>
    <name evidence="13" type="ORF">BKP64_11775</name>
</gene>
<name>A0A1D9GMC2_9GAMM</name>
<dbReference type="InterPro" id="IPR012902">
    <property type="entry name" value="N_methyl_site"/>
</dbReference>
<evidence type="ECO:0000256" key="3">
    <source>
        <dbReference type="ARBA" id="ARBA00022475"/>
    </source>
</evidence>
<dbReference type="GO" id="GO:0015627">
    <property type="term" value="C:type II protein secretion system complex"/>
    <property type="evidence" value="ECO:0007669"/>
    <property type="project" value="InterPro"/>
</dbReference>
<feature type="transmembrane region" description="Helical" evidence="11">
    <location>
        <begin position="12"/>
        <end position="33"/>
    </location>
</feature>
<dbReference type="Gene3D" id="3.55.40.10">
    <property type="entry name" value="minor pseudopilin epsh domain"/>
    <property type="match status" value="1"/>
</dbReference>
<keyword evidence="3" id="KW-1003">Cell membrane</keyword>
<evidence type="ECO:0000256" key="2">
    <source>
        <dbReference type="ARBA" id="ARBA00021549"/>
    </source>
</evidence>
<keyword evidence="7 11" id="KW-1133">Transmembrane helix</keyword>
<protein>
    <recommendedName>
        <fullName evidence="2">Type II secretion system protein H</fullName>
    </recommendedName>
    <alternativeName>
        <fullName evidence="10">General secretion pathway protein H</fullName>
    </alternativeName>
</protein>
<dbReference type="GO" id="GO:0005886">
    <property type="term" value="C:plasma membrane"/>
    <property type="evidence" value="ECO:0007669"/>
    <property type="project" value="UniProtKB-SubCell"/>
</dbReference>
<evidence type="ECO:0000256" key="5">
    <source>
        <dbReference type="ARBA" id="ARBA00022519"/>
    </source>
</evidence>
<evidence type="ECO:0000256" key="11">
    <source>
        <dbReference type="SAM" id="Phobius"/>
    </source>
</evidence>
<evidence type="ECO:0000256" key="10">
    <source>
        <dbReference type="ARBA" id="ARBA00030775"/>
    </source>
</evidence>
<dbReference type="RefSeq" id="WP_070970194.1">
    <property type="nucleotide sequence ID" value="NZ_CP017715.1"/>
</dbReference>
<reference evidence="13 14" key="1">
    <citation type="submission" date="2016-10" db="EMBL/GenBank/DDBJ databases">
        <title>Marinobacter salinus sp. nov., a moderately halophilic bacterium isolated from a tidal flat environment.</title>
        <authorList>
            <person name="Park S.-J."/>
        </authorList>
    </citation>
    <scope>NUCLEOTIDE SEQUENCE [LARGE SCALE GENOMIC DNA]</scope>
    <source>
        <strain evidence="13 14">Hb8</strain>
    </source>
</reference>
<sequence>MSGFQRSSGFTLLELIITIVILAIVASFAVPSFRETVLNNRLTSQINEASSLMSYARSEASKMQDGVITVCASADSASCSGANTWETGWIVMRDLDGDRVLDAGDDQLLRISQALEGGNTMRIAGLTSGGGSFVQFSGNGFPIPPGIGLSAAGTITVCDSRGVGTARAIVVSVSGQTRLARDTSGNGVLNDHNNANITCP</sequence>
<dbReference type="AlphaFoldDB" id="A0A1D9GMC2"/>
<organism evidence="13 14">
    <name type="scientific">Marinobacter salinus</name>
    <dbReference type="NCBI Taxonomy" id="1874317"/>
    <lineage>
        <taxon>Bacteria</taxon>
        <taxon>Pseudomonadati</taxon>
        <taxon>Pseudomonadota</taxon>
        <taxon>Gammaproteobacteria</taxon>
        <taxon>Pseudomonadales</taxon>
        <taxon>Marinobacteraceae</taxon>
        <taxon>Marinobacter</taxon>
    </lineage>
</organism>
<evidence type="ECO:0000256" key="6">
    <source>
        <dbReference type="ARBA" id="ARBA00022692"/>
    </source>
</evidence>
<dbReference type="InterPro" id="IPR022346">
    <property type="entry name" value="T2SS_GspH"/>
</dbReference>
<feature type="domain" description="General secretion pathway GspH" evidence="12">
    <location>
        <begin position="46"/>
        <end position="175"/>
    </location>
</feature>
<keyword evidence="14" id="KW-1185">Reference proteome</keyword>
<evidence type="ECO:0000256" key="9">
    <source>
        <dbReference type="ARBA" id="ARBA00025772"/>
    </source>
</evidence>
<keyword evidence="4" id="KW-0488">Methylation</keyword>
<dbReference type="Pfam" id="PF07963">
    <property type="entry name" value="N_methyl"/>
    <property type="match status" value="1"/>
</dbReference>
<proteinExistence type="inferred from homology"/>
<evidence type="ECO:0000256" key="1">
    <source>
        <dbReference type="ARBA" id="ARBA00004377"/>
    </source>
</evidence>
<evidence type="ECO:0000313" key="13">
    <source>
        <dbReference type="EMBL" id="AOY88792.1"/>
    </source>
</evidence>
<dbReference type="KEGG" id="msq:BKP64_11775"/>
<dbReference type="Pfam" id="PF12019">
    <property type="entry name" value="GspH"/>
    <property type="match status" value="1"/>
</dbReference>
<dbReference type="OrthoDB" id="2313614at2"/>
<dbReference type="EMBL" id="CP017715">
    <property type="protein sequence ID" value="AOY88792.1"/>
    <property type="molecule type" value="Genomic_DNA"/>
</dbReference>
<dbReference type="SUPFAM" id="SSF54523">
    <property type="entry name" value="Pili subunits"/>
    <property type="match status" value="1"/>
</dbReference>
<keyword evidence="6 11" id="KW-0812">Transmembrane</keyword>
<comment type="similarity">
    <text evidence="9">Belongs to the GSP H family.</text>
</comment>
<comment type="subcellular location">
    <subcellularLocation>
        <location evidence="1">Cell inner membrane</location>
        <topology evidence="1">Single-pass membrane protein</topology>
    </subcellularLocation>
</comment>
<evidence type="ECO:0000256" key="7">
    <source>
        <dbReference type="ARBA" id="ARBA00022989"/>
    </source>
</evidence>
<dbReference type="PROSITE" id="PS00409">
    <property type="entry name" value="PROKAR_NTER_METHYL"/>
    <property type="match status" value="1"/>
</dbReference>
<dbReference type="InterPro" id="IPR045584">
    <property type="entry name" value="Pilin-like"/>
</dbReference>
<evidence type="ECO:0000313" key="14">
    <source>
        <dbReference type="Proteomes" id="UP000177445"/>
    </source>
</evidence>
<accession>A0A1D9GMC2</accession>